<feature type="non-terminal residue" evidence="1">
    <location>
        <position position="34"/>
    </location>
</feature>
<proteinExistence type="predicted"/>
<organism evidence="1">
    <name type="scientific">marine sediment metagenome</name>
    <dbReference type="NCBI Taxonomy" id="412755"/>
    <lineage>
        <taxon>unclassified sequences</taxon>
        <taxon>metagenomes</taxon>
        <taxon>ecological metagenomes</taxon>
    </lineage>
</organism>
<accession>X1CP47</accession>
<dbReference type="EMBL" id="BART01036296">
    <property type="protein sequence ID" value="GAH09542.1"/>
    <property type="molecule type" value="Genomic_DNA"/>
</dbReference>
<sequence>MRHAFPPDIVVALGHTQRSESRHLIAAKSEHVDA</sequence>
<comment type="caution">
    <text evidence="1">The sequence shown here is derived from an EMBL/GenBank/DDBJ whole genome shotgun (WGS) entry which is preliminary data.</text>
</comment>
<dbReference type="AlphaFoldDB" id="X1CP47"/>
<name>X1CP47_9ZZZZ</name>
<reference evidence="1" key="1">
    <citation type="journal article" date="2014" name="Front. Microbiol.">
        <title>High frequency of phylogenetically diverse reductive dehalogenase-homologous genes in deep subseafloor sedimentary metagenomes.</title>
        <authorList>
            <person name="Kawai M."/>
            <person name="Futagami T."/>
            <person name="Toyoda A."/>
            <person name="Takaki Y."/>
            <person name="Nishi S."/>
            <person name="Hori S."/>
            <person name="Arai W."/>
            <person name="Tsubouchi T."/>
            <person name="Morono Y."/>
            <person name="Uchiyama I."/>
            <person name="Ito T."/>
            <person name="Fujiyama A."/>
            <person name="Inagaki F."/>
            <person name="Takami H."/>
        </authorList>
    </citation>
    <scope>NUCLEOTIDE SEQUENCE</scope>
    <source>
        <strain evidence="1">Expedition CK06-06</strain>
    </source>
</reference>
<evidence type="ECO:0000313" key="1">
    <source>
        <dbReference type="EMBL" id="GAH09542.1"/>
    </source>
</evidence>
<gene>
    <name evidence="1" type="ORF">S01H4_61272</name>
</gene>
<protein>
    <submittedName>
        <fullName evidence="1">Uncharacterized protein</fullName>
    </submittedName>
</protein>